<protein>
    <submittedName>
        <fullName evidence="4">Transposase InsO and inactivated derivatives</fullName>
    </submittedName>
</protein>
<feature type="domain" description="Integrase catalytic" evidence="2">
    <location>
        <begin position="136"/>
        <end position="302"/>
    </location>
</feature>
<dbReference type="NCBIfam" id="NF033516">
    <property type="entry name" value="transpos_IS3"/>
    <property type="match status" value="1"/>
</dbReference>
<feature type="compositionally biased region" description="Basic residues" evidence="1">
    <location>
        <begin position="117"/>
        <end position="131"/>
    </location>
</feature>
<accession>A0A1I5W934</accession>
<dbReference type="PROSITE" id="PS50994">
    <property type="entry name" value="INTEGRASE"/>
    <property type="match status" value="1"/>
</dbReference>
<evidence type="ECO:0000313" key="4">
    <source>
        <dbReference type="EMBL" id="SFQ16260.1"/>
    </source>
</evidence>
<evidence type="ECO:0000259" key="2">
    <source>
        <dbReference type="PROSITE" id="PS50994"/>
    </source>
</evidence>
<keyword evidence="6" id="KW-1185">Reference proteome</keyword>
<dbReference type="InterPro" id="IPR048020">
    <property type="entry name" value="Transpos_IS3"/>
</dbReference>
<dbReference type="SUPFAM" id="SSF53098">
    <property type="entry name" value="Ribonuclease H-like"/>
    <property type="match status" value="1"/>
</dbReference>
<dbReference type="Proteomes" id="UP000199356">
    <property type="component" value="Unassembled WGS sequence"/>
</dbReference>
<dbReference type="InterPro" id="IPR012337">
    <property type="entry name" value="RNaseH-like_sf"/>
</dbReference>
<dbReference type="InterPro" id="IPR036397">
    <property type="entry name" value="RNaseH_sf"/>
</dbReference>
<sequence>MTSASDRRDIVVLIDEAVAAGARQSAACAELGLSARTLQRWRDGEGGIREDRRPLAVRPAPANRLSEEERDLIVATCSTPEFASSPPSQIVPRLADRGTWIASESSFYRVLRERGQNHRRGRARPASRRKPPTSFEAKAPCEVWSWDITWLPGPIAGAFFYLYLIVDIWSRKIVGWEVYERETADLAARVLERAVWGEKCLTSPLVLHADNGSPMKGATMKTTMERLGVIASFSRPRVSNDNPFSEALFRTCKYMPGWPTRGFAKVDEARLWVQGFVRWYNLEHRHSALRFVTPDQRHRGDDQSLLAARHQVYQCARAARPERWSGKTRNWNPIGSVWLNPERLEVRSGGHGAADALSNKAGGGGSMTGPAERAA</sequence>
<dbReference type="GO" id="GO:0003676">
    <property type="term" value="F:nucleic acid binding"/>
    <property type="evidence" value="ECO:0007669"/>
    <property type="project" value="InterPro"/>
</dbReference>
<proteinExistence type="predicted"/>
<dbReference type="InterPro" id="IPR001584">
    <property type="entry name" value="Integrase_cat-core"/>
</dbReference>
<dbReference type="EMBL" id="FOXA01000042">
    <property type="protein sequence ID" value="SFQ16260.1"/>
    <property type="molecule type" value="Genomic_DNA"/>
</dbReference>
<dbReference type="RefSeq" id="WP_093425127.1">
    <property type="nucleotide sequence ID" value="NZ_FOXA01000042.1"/>
</dbReference>
<dbReference type="InterPro" id="IPR050900">
    <property type="entry name" value="Transposase_IS3/IS150/IS904"/>
</dbReference>
<reference evidence="4 6" key="1">
    <citation type="submission" date="2016-10" db="EMBL/GenBank/DDBJ databases">
        <authorList>
            <person name="de Groot N.N."/>
        </authorList>
    </citation>
    <scope>NUCLEOTIDE SEQUENCE [LARGE SCALE GENOMIC DNA]</scope>
    <source>
        <strain evidence="4 6">DSM 19547</strain>
    </source>
</reference>
<dbReference type="PANTHER" id="PTHR46889">
    <property type="entry name" value="TRANSPOSASE INSF FOR INSERTION SEQUENCE IS3B-RELATED"/>
    <property type="match status" value="1"/>
</dbReference>
<dbReference type="PANTHER" id="PTHR46889:SF4">
    <property type="entry name" value="TRANSPOSASE INSO FOR INSERTION SEQUENCE ELEMENT IS911B-RELATED"/>
    <property type="match status" value="1"/>
</dbReference>
<evidence type="ECO:0000313" key="5">
    <source>
        <dbReference type="EMBL" id="SFQ17969.1"/>
    </source>
</evidence>
<dbReference type="Pfam" id="PF00665">
    <property type="entry name" value="rve"/>
    <property type="match status" value="1"/>
</dbReference>
<feature type="region of interest" description="Disordered" evidence="1">
    <location>
        <begin position="115"/>
        <end position="134"/>
    </location>
</feature>
<dbReference type="AlphaFoldDB" id="A0A1I5W934"/>
<organism evidence="4 6">
    <name type="scientific">Tranquillimonas alkanivorans</name>
    <dbReference type="NCBI Taxonomy" id="441119"/>
    <lineage>
        <taxon>Bacteria</taxon>
        <taxon>Pseudomonadati</taxon>
        <taxon>Pseudomonadota</taxon>
        <taxon>Alphaproteobacteria</taxon>
        <taxon>Rhodobacterales</taxon>
        <taxon>Roseobacteraceae</taxon>
        <taxon>Tranquillimonas</taxon>
    </lineage>
</organism>
<dbReference type="OrthoDB" id="9803878at2"/>
<dbReference type="STRING" id="441119.SAMN04488047_1292"/>
<dbReference type="EMBL" id="FOXA01000029">
    <property type="protein sequence ID" value="SFQ04742.1"/>
    <property type="molecule type" value="Genomic_DNA"/>
</dbReference>
<dbReference type="Gene3D" id="3.30.420.10">
    <property type="entry name" value="Ribonuclease H-like superfamily/Ribonuclease H"/>
    <property type="match status" value="1"/>
</dbReference>
<evidence type="ECO:0000313" key="3">
    <source>
        <dbReference type="EMBL" id="SFQ04742.1"/>
    </source>
</evidence>
<name>A0A1I5W934_9RHOB</name>
<evidence type="ECO:0000256" key="1">
    <source>
        <dbReference type="SAM" id="MobiDB-lite"/>
    </source>
</evidence>
<evidence type="ECO:0000313" key="6">
    <source>
        <dbReference type="Proteomes" id="UP000199356"/>
    </source>
</evidence>
<dbReference type="GO" id="GO:0015074">
    <property type="term" value="P:DNA integration"/>
    <property type="evidence" value="ECO:0007669"/>
    <property type="project" value="InterPro"/>
</dbReference>
<gene>
    <name evidence="3" type="ORF">SAMN04488047_1292</name>
    <name evidence="4" type="ORF">SAMN04488047_1422</name>
    <name evidence="5" type="ORF">SAMN04488047_14421</name>
</gene>
<feature type="region of interest" description="Disordered" evidence="1">
    <location>
        <begin position="349"/>
        <end position="375"/>
    </location>
</feature>
<dbReference type="EMBL" id="FOXA01000044">
    <property type="protein sequence ID" value="SFQ17969.1"/>
    <property type="molecule type" value="Genomic_DNA"/>
</dbReference>